<dbReference type="STRING" id="578459.A0A0P9EK51"/>
<dbReference type="Pfam" id="PF00860">
    <property type="entry name" value="Xan_ur_permease"/>
    <property type="match status" value="1"/>
</dbReference>
<dbReference type="PANTHER" id="PTHR42810">
    <property type="entry name" value="PURINE PERMEASE C1399.01C-RELATED"/>
    <property type="match status" value="1"/>
</dbReference>
<keyword evidence="6 8" id="KW-0472">Membrane</keyword>
<name>A0A0P9EK51_RHOGW</name>
<keyword evidence="4 8" id="KW-0812">Transmembrane</keyword>
<dbReference type="EMBL" id="KQ474089">
    <property type="protein sequence ID" value="KPV72043.1"/>
    <property type="molecule type" value="Genomic_DNA"/>
</dbReference>
<evidence type="ECO:0000256" key="6">
    <source>
        <dbReference type="ARBA" id="ARBA00023136"/>
    </source>
</evidence>
<feature type="transmembrane region" description="Helical" evidence="8">
    <location>
        <begin position="65"/>
        <end position="86"/>
    </location>
</feature>
<evidence type="ECO:0000313" key="9">
    <source>
        <dbReference type="EMBL" id="KPV72043.1"/>
    </source>
</evidence>
<dbReference type="InterPro" id="IPR006042">
    <property type="entry name" value="Xan_ur_permease"/>
</dbReference>
<feature type="region of interest" description="Disordered" evidence="7">
    <location>
        <begin position="1"/>
        <end position="21"/>
    </location>
</feature>
<dbReference type="RefSeq" id="XP_018268092.1">
    <property type="nucleotide sequence ID" value="XM_018418229.1"/>
</dbReference>
<comment type="subcellular location">
    <subcellularLocation>
        <location evidence="1">Membrane</location>
        <topology evidence="1">Multi-pass membrane protein</topology>
    </subcellularLocation>
</comment>
<feature type="transmembrane region" description="Helical" evidence="8">
    <location>
        <begin position="132"/>
        <end position="150"/>
    </location>
</feature>
<evidence type="ECO:0000256" key="1">
    <source>
        <dbReference type="ARBA" id="ARBA00004141"/>
    </source>
</evidence>
<accession>A0A0P9EK51</accession>
<protein>
    <recommendedName>
        <fullName evidence="11">Purine permease</fullName>
    </recommendedName>
</protein>
<reference evidence="9 10" key="1">
    <citation type="journal article" date="2015" name="Front. Microbiol.">
        <title>Genome sequence of the plant growth promoting endophytic yeast Rhodotorula graminis WP1.</title>
        <authorList>
            <person name="Firrincieli A."/>
            <person name="Otillar R."/>
            <person name="Salamov A."/>
            <person name="Schmutz J."/>
            <person name="Khan Z."/>
            <person name="Redman R.S."/>
            <person name="Fleck N.D."/>
            <person name="Lindquist E."/>
            <person name="Grigoriev I.V."/>
            <person name="Doty S.L."/>
        </authorList>
    </citation>
    <scope>NUCLEOTIDE SEQUENCE [LARGE SCALE GENOMIC DNA]</scope>
    <source>
        <strain evidence="9 10">WP1</strain>
    </source>
</reference>
<feature type="transmembrane region" description="Helical" evidence="8">
    <location>
        <begin position="180"/>
        <end position="201"/>
    </location>
</feature>
<keyword evidence="5 8" id="KW-1133">Transmembrane helix</keyword>
<dbReference type="GO" id="GO:0005886">
    <property type="term" value="C:plasma membrane"/>
    <property type="evidence" value="ECO:0007669"/>
    <property type="project" value="TreeGrafter"/>
</dbReference>
<dbReference type="OMA" id="NVSAYCR"/>
<feature type="transmembrane region" description="Helical" evidence="8">
    <location>
        <begin position="473"/>
        <end position="492"/>
    </location>
</feature>
<feature type="transmembrane region" description="Helical" evidence="8">
    <location>
        <begin position="413"/>
        <end position="436"/>
    </location>
</feature>
<sequence length="582" mass="61246">MSSHVDARPPSPDDQVTHGHGDTLWKRPTVAMLKSRSFWIGNYDYAALLSVKNKHIPFFAPNQPVPVLLALILGLQHALAMMGGLVVPPILLGGAAGAGLTSGDQIYLVSACLIWCGLGTLLQVSRIPIGKGYYIGSGVLNVIGTSFAFVNTGLTFLNNEFTRGNCKLAEDGSKLPCPEAFGAMLGTASVVALVAILFAFTPPRFLRRIFTPLVTGSILLTIGLSLMGSGITNWAGGSGCQSGGLCPSDNAPMAAPWGSPRLIGLGFLVWISIITFDLLGPPLVKNASVMLGLIVGFIVSAACGYFEQSTIDNAPAATFLWVTRFPLSIRGELVLPYLAAMLIVISEGVGNITATCEISRLPIEGPRYSSHVQGGLLSDALWACLAGLATVPPSTTFSQNVSVIALSNNASRVAGYVCGVILLLAGIFSKIGALFVVAPASVIGGMTTFLFSSVCVAGLKILSGVHWSRRNRFIATASLSLGFAAICSPSWFSNFFTYSGPNTALRGFLDALTLIVEESYLITLIIAVPLQAVIPLGEDDVVPVRDGEPVEVLGRTKSARYQHSIEQVDGDEEMALGPVDSK</sequence>
<feature type="transmembrane region" description="Helical" evidence="8">
    <location>
        <begin position="106"/>
        <end position="125"/>
    </location>
</feature>
<dbReference type="Proteomes" id="UP000053890">
    <property type="component" value="Unassembled WGS sequence"/>
</dbReference>
<keyword evidence="10" id="KW-1185">Reference proteome</keyword>
<dbReference type="InterPro" id="IPR006043">
    <property type="entry name" value="NCS2"/>
</dbReference>
<evidence type="ECO:0008006" key="11">
    <source>
        <dbReference type="Google" id="ProtNLM"/>
    </source>
</evidence>
<organism evidence="9 10">
    <name type="scientific">Rhodotorula graminis (strain WP1)</name>
    <dbReference type="NCBI Taxonomy" id="578459"/>
    <lineage>
        <taxon>Eukaryota</taxon>
        <taxon>Fungi</taxon>
        <taxon>Dikarya</taxon>
        <taxon>Basidiomycota</taxon>
        <taxon>Pucciniomycotina</taxon>
        <taxon>Microbotryomycetes</taxon>
        <taxon>Sporidiobolales</taxon>
        <taxon>Sporidiobolaceae</taxon>
        <taxon>Rhodotorula</taxon>
    </lineage>
</organism>
<dbReference type="GO" id="GO:0000324">
    <property type="term" value="C:fungal-type vacuole"/>
    <property type="evidence" value="ECO:0007669"/>
    <property type="project" value="TreeGrafter"/>
</dbReference>
<dbReference type="GO" id="GO:0042907">
    <property type="term" value="F:xanthine transmembrane transporter activity"/>
    <property type="evidence" value="ECO:0007669"/>
    <property type="project" value="TreeGrafter"/>
</dbReference>
<evidence type="ECO:0000313" key="10">
    <source>
        <dbReference type="Proteomes" id="UP000053890"/>
    </source>
</evidence>
<dbReference type="GeneID" id="28978677"/>
<dbReference type="OrthoDB" id="1641903at2759"/>
<dbReference type="PANTHER" id="PTHR42810:SF2">
    <property type="entry name" value="PURINE PERMEASE C1399.01C-RELATED"/>
    <property type="match status" value="1"/>
</dbReference>
<feature type="transmembrane region" description="Helical" evidence="8">
    <location>
        <begin position="287"/>
        <end position="307"/>
    </location>
</feature>
<feature type="transmembrane region" description="Helical" evidence="8">
    <location>
        <begin position="442"/>
        <end position="461"/>
    </location>
</feature>
<comment type="similarity">
    <text evidence="2">Belongs to the nucleobase:cation symporter-2 (NCS2) (TC 2.A.40) family.</text>
</comment>
<gene>
    <name evidence="9" type="ORF">RHOBADRAFT_56176</name>
</gene>
<dbReference type="NCBIfam" id="TIGR00801">
    <property type="entry name" value="ncs2"/>
    <property type="match status" value="1"/>
</dbReference>
<evidence type="ECO:0000256" key="7">
    <source>
        <dbReference type="SAM" id="MobiDB-lite"/>
    </source>
</evidence>
<feature type="transmembrane region" description="Helical" evidence="8">
    <location>
        <begin position="213"/>
        <end position="235"/>
    </location>
</feature>
<evidence type="ECO:0000256" key="5">
    <source>
        <dbReference type="ARBA" id="ARBA00022989"/>
    </source>
</evidence>
<feature type="transmembrane region" description="Helical" evidence="8">
    <location>
        <begin position="262"/>
        <end position="280"/>
    </location>
</feature>
<feature type="transmembrane region" description="Helical" evidence="8">
    <location>
        <begin position="327"/>
        <end position="345"/>
    </location>
</feature>
<evidence type="ECO:0000256" key="3">
    <source>
        <dbReference type="ARBA" id="ARBA00022448"/>
    </source>
</evidence>
<evidence type="ECO:0000256" key="8">
    <source>
        <dbReference type="SAM" id="Phobius"/>
    </source>
</evidence>
<keyword evidence="3" id="KW-0813">Transport</keyword>
<evidence type="ECO:0000256" key="4">
    <source>
        <dbReference type="ARBA" id="ARBA00022692"/>
    </source>
</evidence>
<proteinExistence type="inferred from homology"/>
<evidence type="ECO:0000256" key="2">
    <source>
        <dbReference type="ARBA" id="ARBA00008821"/>
    </source>
</evidence>
<dbReference type="AlphaFoldDB" id="A0A0P9EK51"/>